<name>A0A2T3BCI2_AMORE</name>
<feature type="transmembrane region" description="Helical" evidence="10">
    <location>
        <begin position="95"/>
        <end position="113"/>
    </location>
</feature>
<comment type="subcellular location">
    <subcellularLocation>
        <location evidence="8">Endomembrane system</location>
        <topology evidence="8">Single-pass membrane protein</topology>
    </subcellularLocation>
    <subcellularLocation>
        <location evidence="1">Membrane</location>
        <topology evidence="1">Single-pass type II membrane protein</topology>
    </subcellularLocation>
</comment>
<sequence>MTMIGSSPPSLPSLETAATPGSTIPTPLPRKTLTPPPANALLQPHRPVDELELGGRSSFVSTSHFVLSLEPPSLFDMMAASLSPGNKFFNPRNSFTRAVFLTVFCLVFFILTLRPTTERVYKFKQQFGYEDQQQQQQQQQPPKAAPPVEEVAPPAPVVPDCTIDAAHLQSLQQKFGLGDKIEYGRRYIHFIPQDIERKSITKIDEDLFPEDFDTIDLQSPPANITCLKALDVPVPKSPYPATVDASDFLFGVSTTYKRLVDPKTSPIHEWAHWLTDGKGNSNGGGLILRLVDASDEQLEETRKRLAALGMDVKVYHSNSSIEMAQRYLSLLPTLYNDVSRKNRKWLVMCDDDTFFPSMHALIRRLSQYNHRSDLYIGTLSEDVNNVQRHGSQAFGGAGVFFSTHLASVITKLYDQCSTPQKVQEANTGWGPQGDILLRKCIYENTEIRLTLLRDLHQLDIMGDPAGFYEAGLAPLSLHHFKGGMWTEAKPYEGAKVMHTCGEDCFLQRFLSNDDFIISNGYSIAYYPKGIQFDVNQMERTFNPAPDDYGWNLDFMLGPQRQSLTTTGRKVAWELQESTLRDDGSVLQSYIRKADDKRWTENGRPLFDKDGLLELVWVP</sequence>
<evidence type="ECO:0000256" key="8">
    <source>
        <dbReference type="ARBA" id="ARBA00037847"/>
    </source>
</evidence>
<evidence type="ECO:0000256" key="2">
    <source>
        <dbReference type="ARBA" id="ARBA00022676"/>
    </source>
</evidence>
<evidence type="ECO:0000313" key="13">
    <source>
        <dbReference type="Proteomes" id="UP000241818"/>
    </source>
</evidence>
<feature type="compositionally biased region" description="Low complexity" evidence="9">
    <location>
        <begin position="23"/>
        <end position="33"/>
    </location>
</feature>
<dbReference type="Gene3D" id="3.90.550.50">
    <property type="match status" value="1"/>
</dbReference>
<protein>
    <submittedName>
        <fullName evidence="12">Glycosyltransferase family 31 protein</fullName>
    </submittedName>
</protein>
<dbReference type="Proteomes" id="UP000241818">
    <property type="component" value="Unassembled WGS sequence"/>
</dbReference>
<dbReference type="InParanoid" id="A0A2T3BCI2"/>
<dbReference type="FunFam" id="3.90.550.50:FF:000036">
    <property type="entry name" value="Putative glycosyltransferase family 31 protein"/>
    <property type="match status" value="1"/>
</dbReference>
<evidence type="ECO:0000256" key="3">
    <source>
        <dbReference type="ARBA" id="ARBA00022679"/>
    </source>
</evidence>
<keyword evidence="3 12" id="KW-0808">Transferase</keyword>
<keyword evidence="2" id="KW-0328">Glycosyltransferase</keyword>
<evidence type="ECO:0000256" key="5">
    <source>
        <dbReference type="ARBA" id="ARBA00022968"/>
    </source>
</evidence>
<evidence type="ECO:0000313" key="12">
    <source>
        <dbReference type="EMBL" id="PSS27111.1"/>
    </source>
</evidence>
<accession>A0A2T3BCI2</accession>
<feature type="region of interest" description="Disordered" evidence="9">
    <location>
        <begin position="131"/>
        <end position="151"/>
    </location>
</feature>
<dbReference type="OrthoDB" id="414175at2759"/>
<feature type="compositionally biased region" description="Low complexity" evidence="9">
    <location>
        <begin position="132"/>
        <end position="151"/>
    </location>
</feature>
<evidence type="ECO:0000259" key="11">
    <source>
        <dbReference type="Pfam" id="PF02434"/>
    </source>
</evidence>
<feature type="domain" description="Fringe-like glycosyltransferase" evidence="11">
    <location>
        <begin position="293"/>
        <end position="457"/>
    </location>
</feature>
<keyword evidence="4 10" id="KW-0812">Transmembrane</keyword>
<evidence type="ECO:0000256" key="6">
    <source>
        <dbReference type="ARBA" id="ARBA00022989"/>
    </source>
</evidence>
<dbReference type="PANTHER" id="PTHR10811">
    <property type="entry name" value="FRINGE-RELATED"/>
    <property type="match status" value="1"/>
</dbReference>
<dbReference type="EMBL" id="KZ679006">
    <property type="protein sequence ID" value="PSS27111.1"/>
    <property type="molecule type" value="Genomic_DNA"/>
</dbReference>
<dbReference type="AlphaFoldDB" id="A0A2T3BCI2"/>
<dbReference type="GO" id="GO:0012505">
    <property type="term" value="C:endomembrane system"/>
    <property type="evidence" value="ECO:0007669"/>
    <property type="project" value="UniProtKB-SubCell"/>
</dbReference>
<evidence type="ECO:0000256" key="4">
    <source>
        <dbReference type="ARBA" id="ARBA00022692"/>
    </source>
</evidence>
<dbReference type="RefSeq" id="XP_024724636.1">
    <property type="nucleotide sequence ID" value="XM_024862866.1"/>
</dbReference>
<organism evidence="12 13">
    <name type="scientific">Amorphotheca resinae ATCC 22711</name>
    <dbReference type="NCBI Taxonomy" id="857342"/>
    <lineage>
        <taxon>Eukaryota</taxon>
        <taxon>Fungi</taxon>
        <taxon>Dikarya</taxon>
        <taxon>Ascomycota</taxon>
        <taxon>Pezizomycotina</taxon>
        <taxon>Leotiomycetes</taxon>
        <taxon>Helotiales</taxon>
        <taxon>Amorphothecaceae</taxon>
        <taxon>Amorphotheca</taxon>
    </lineage>
</organism>
<keyword evidence="13" id="KW-1185">Reference proteome</keyword>
<dbReference type="GeneID" id="36570947"/>
<evidence type="ECO:0000256" key="7">
    <source>
        <dbReference type="ARBA" id="ARBA00023136"/>
    </source>
</evidence>
<dbReference type="GO" id="GO:0016757">
    <property type="term" value="F:glycosyltransferase activity"/>
    <property type="evidence" value="ECO:0007669"/>
    <property type="project" value="UniProtKB-KW"/>
</dbReference>
<reference evidence="12 13" key="1">
    <citation type="journal article" date="2018" name="New Phytol.">
        <title>Comparative genomics and transcriptomics depict ericoid mycorrhizal fungi as versatile saprotrophs and plant mutualists.</title>
        <authorList>
            <person name="Martino E."/>
            <person name="Morin E."/>
            <person name="Grelet G.A."/>
            <person name="Kuo A."/>
            <person name="Kohler A."/>
            <person name="Daghino S."/>
            <person name="Barry K.W."/>
            <person name="Cichocki N."/>
            <person name="Clum A."/>
            <person name="Dockter R.B."/>
            <person name="Hainaut M."/>
            <person name="Kuo R.C."/>
            <person name="LaButti K."/>
            <person name="Lindahl B.D."/>
            <person name="Lindquist E.A."/>
            <person name="Lipzen A."/>
            <person name="Khouja H.R."/>
            <person name="Magnuson J."/>
            <person name="Murat C."/>
            <person name="Ohm R.A."/>
            <person name="Singer S.W."/>
            <person name="Spatafora J.W."/>
            <person name="Wang M."/>
            <person name="Veneault-Fourrey C."/>
            <person name="Henrissat B."/>
            <person name="Grigoriev I.V."/>
            <person name="Martin F.M."/>
            <person name="Perotto S."/>
        </authorList>
    </citation>
    <scope>NUCLEOTIDE SEQUENCE [LARGE SCALE GENOMIC DNA]</scope>
    <source>
        <strain evidence="12 13">ATCC 22711</strain>
    </source>
</reference>
<evidence type="ECO:0000256" key="9">
    <source>
        <dbReference type="SAM" id="MobiDB-lite"/>
    </source>
</evidence>
<dbReference type="STRING" id="857342.A0A2T3BCI2"/>
<dbReference type="GO" id="GO:0016020">
    <property type="term" value="C:membrane"/>
    <property type="evidence" value="ECO:0007669"/>
    <property type="project" value="UniProtKB-SubCell"/>
</dbReference>
<keyword evidence="6 10" id="KW-1133">Transmembrane helix</keyword>
<proteinExistence type="predicted"/>
<evidence type="ECO:0000256" key="1">
    <source>
        <dbReference type="ARBA" id="ARBA00004606"/>
    </source>
</evidence>
<keyword evidence="5" id="KW-0735">Signal-anchor</keyword>
<dbReference type="InterPro" id="IPR003378">
    <property type="entry name" value="Fringe-like_glycosylTrfase"/>
</dbReference>
<dbReference type="Pfam" id="PF02434">
    <property type="entry name" value="Fringe"/>
    <property type="match status" value="1"/>
</dbReference>
<gene>
    <name evidence="12" type="ORF">M430DRAFT_14409</name>
</gene>
<feature type="region of interest" description="Disordered" evidence="9">
    <location>
        <begin position="1"/>
        <end position="42"/>
    </location>
</feature>
<keyword evidence="7 10" id="KW-0472">Membrane</keyword>
<evidence type="ECO:0000256" key="10">
    <source>
        <dbReference type="SAM" id="Phobius"/>
    </source>
</evidence>